<evidence type="ECO:0000313" key="1">
    <source>
        <dbReference type="EMBL" id="WWV66777.1"/>
    </source>
</evidence>
<evidence type="ECO:0000313" key="2">
    <source>
        <dbReference type="Proteomes" id="UP001320603"/>
    </source>
</evidence>
<keyword evidence="2" id="KW-1185">Reference proteome</keyword>
<accession>A0ABZ2IQD4</accession>
<organism evidence="1 2">
    <name type="scientific">Parabacteroides absconsus</name>
    <dbReference type="NCBI Taxonomy" id="2951805"/>
    <lineage>
        <taxon>Bacteria</taxon>
        <taxon>Pseudomonadati</taxon>
        <taxon>Bacteroidota</taxon>
        <taxon>Bacteroidia</taxon>
        <taxon>Bacteroidales</taxon>
        <taxon>Tannerellaceae</taxon>
        <taxon>Parabacteroides</taxon>
    </lineage>
</organism>
<protein>
    <submittedName>
        <fullName evidence="1">Uncharacterized protein</fullName>
    </submittedName>
</protein>
<dbReference type="RefSeq" id="WP_251967679.1">
    <property type="nucleotide sequence ID" value="NZ_CP146284.1"/>
</dbReference>
<proteinExistence type="predicted"/>
<name>A0ABZ2IQD4_9BACT</name>
<sequence length="72" mass="8689">MYLIFRLYGPKFRYISFYAILAEFSIDEKKVKRADWLLKDKGRRHVRQQFQKVVRNESDQQAFCSLETGLVL</sequence>
<reference evidence="1 2" key="1">
    <citation type="submission" date="2024-02" db="EMBL/GenBank/DDBJ databases">
        <title>Whole genome sequencing of Parabacteroides sp. AD58.</title>
        <authorList>
            <person name="Chaplin A.V."/>
            <person name="Pikina A.P."/>
            <person name="Sokolova S.R."/>
            <person name="Korostin D.O."/>
            <person name="Efimov B.A."/>
        </authorList>
    </citation>
    <scope>NUCLEOTIDE SEQUENCE [LARGE SCALE GENOMIC DNA]</scope>
    <source>
        <strain evidence="1 2">AD58</strain>
    </source>
</reference>
<dbReference type="Proteomes" id="UP001320603">
    <property type="component" value="Chromosome"/>
</dbReference>
<gene>
    <name evidence="1" type="ORF">NEE14_001945</name>
</gene>
<dbReference type="EMBL" id="CP146284">
    <property type="protein sequence ID" value="WWV66777.1"/>
    <property type="molecule type" value="Genomic_DNA"/>
</dbReference>